<proteinExistence type="predicted"/>
<keyword evidence="2" id="KW-1185">Reference proteome</keyword>
<dbReference type="Proteomes" id="UP000294003">
    <property type="component" value="Unassembled WGS sequence"/>
</dbReference>
<protein>
    <submittedName>
        <fullName evidence="1">Uncharacterized protein</fullName>
    </submittedName>
</protein>
<dbReference type="PANTHER" id="PTHR42080">
    <property type="entry name" value="SRR1 DOMAIN-CONTAINING PROTEIN"/>
    <property type="match status" value="1"/>
</dbReference>
<evidence type="ECO:0000313" key="2">
    <source>
        <dbReference type="Proteomes" id="UP000294003"/>
    </source>
</evidence>
<dbReference type="EMBL" id="QJNS01000012">
    <property type="protein sequence ID" value="RYO94156.1"/>
    <property type="molecule type" value="Genomic_DNA"/>
</dbReference>
<reference evidence="1 2" key="1">
    <citation type="submission" date="2018-06" db="EMBL/GenBank/DDBJ databases">
        <title>Complete Genomes of Monosporascus.</title>
        <authorList>
            <person name="Robinson A.J."/>
            <person name="Natvig D.O."/>
        </authorList>
    </citation>
    <scope>NUCLEOTIDE SEQUENCE [LARGE SCALE GENOMIC DNA]</scope>
    <source>
        <strain evidence="1 2">CBS 609.92</strain>
    </source>
</reference>
<accession>A0ABY0HID7</accession>
<dbReference type="PANTHER" id="PTHR42080:SF3">
    <property type="entry name" value="SRR1-LIKE DOMAIN-CONTAINING PROTEIN"/>
    <property type="match status" value="1"/>
</dbReference>
<name>A0ABY0HID7_9PEZI</name>
<sequence length="307" mass="34359">MDITPYVRDDQLIFTRGDLERIEEQLAQDNRHIQLGAFLDGELFSQPNPNRGLGTADPLPGEKRKQLFVRFNGERKLRKASGPKKSQASTRREMKRIVDEWGASEECANLVNALKSSTLSHRIDKVTGFGMGVIASDSDDLAKTHMREHAVAPTIAKAIEEMGDQSVAVCSQEPQCTSVCGRVLEEEFGIQVIEGFGARGFTLVDDRTFVLAHTSSICVREIVADLARPAGMCWRRSATPAQIRNMDDLRWDVRADIDTTRSENMMRGYSRIPGARVSSILPNNGWPYHDMRLNYCAQQKPGDENAY</sequence>
<organism evidence="1 2">
    <name type="scientific">Monosporascus cannonballus</name>
    <dbReference type="NCBI Taxonomy" id="155416"/>
    <lineage>
        <taxon>Eukaryota</taxon>
        <taxon>Fungi</taxon>
        <taxon>Dikarya</taxon>
        <taxon>Ascomycota</taxon>
        <taxon>Pezizomycotina</taxon>
        <taxon>Sordariomycetes</taxon>
        <taxon>Xylariomycetidae</taxon>
        <taxon>Xylariales</taxon>
        <taxon>Xylariales incertae sedis</taxon>
        <taxon>Monosporascus</taxon>
    </lineage>
</organism>
<gene>
    <name evidence="1" type="ORF">DL762_000666</name>
</gene>
<comment type="caution">
    <text evidence="1">The sequence shown here is derived from an EMBL/GenBank/DDBJ whole genome shotgun (WGS) entry which is preliminary data.</text>
</comment>
<evidence type="ECO:0000313" key="1">
    <source>
        <dbReference type="EMBL" id="RYO94156.1"/>
    </source>
</evidence>